<accession>A0A9C9NHI8</accession>
<evidence type="ECO:0000313" key="1">
    <source>
        <dbReference type="EMBL" id="HEU01419.1"/>
    </source>
</evidence>
<dbReference type="Proteomes" id="UP000885680">
    <property type="component" value="Unassembled WGS sequence"/>
</dbReference>
<dbReference type="EMBL" id="DRGN01000194">
    <property type="protein sequence ID" value="HEU01419.1"/>
    <property type="molecule type" value="Genomic_DNA"/>
</dbReference>
<reference evidence="1" key="1">
    <citation type="journal article" date="2020" name="mSystems">
        <title>Genome- and Community-Level Interaction Insights into Carbon Utilization and Element Cycling Functions of Hydrothermarchaeota in Hydrothermal Sediment.</title>
        <authorList>
            <person name="Zhou Z."/>
            <person name="Liu Y."/>
            <person name="Xu W."/>
            <person name="Pan J."/>
            <person name="Luo Z.H."/>
            <person name="Li M."/>
        </authorList>
    </citation>
    <scope>NUCLEOTIDE SEQUENCE</scope>
    <source>
        <strain evidence="1">HyVt-347</strain>
    </source>
</reference>
<proteinExistence type="predicted"/>
<evidence type="ECO:0000313" key="2">
    <source>
        <dbReference type="Proteomes" id="UP000885680"/>
    </source>
</evidence>
<protein>
    <submittedName>
        <fullName evidence="1">Uncharacterized protein</fullName>
    </submittedName>
</protein>
<sequence length="89" mass="9825">MSEVVMKLVGLVAGIPTMYDGLYLVHYDPSTLEDTGSIVLSATADKAEAKRYPSLIELRAEWARSIGQRPDGRQDRPLTAFTIEIENAD</sequence>
<dbReference type="AlphaFoldDB" id="A0A9C9NHI8"/>
<comment type="caution">
    <text evidence="1">The sequence shown here is derived from an EMBL/GenBank/DDBJ whole genome shotgun (WGS) entry which is preliminary data.</text>
</comment>
<name>A0A9C9NHI8_9HYPH</name>
<organism evidence="1 2">
    <name type="scientific">Aurantimonas coralicida</name>
    <dbReference type="NCBI Taxonomy" id="182270"/>
    <lineage>
        <taxon>Bacteria</taxon>
        <taxon>Pseudomonadati</taxon>
        <taxon>Pseudomonadota</taxon>
        <taxon>Alphaproteobacteria</taxon>
        <taxon>Hyphomicrobiales</taxon>
        <taxon>Aurantimonadaceae</taxon>
        <taxon>Aurantimonas</taxon>
    </lineage>
</organism>
<gene>
    <name evidence="1" type="ORF">ENH89_13965</name>
</gene>